<gene>
    <name evidence="3" type="ORF">GGP83_001176</name>
</gene>
<evidence type="ECO:0000256" key="1">
    <source>
        <dbReference type="SAM" id="SignalP"/>
    </source>
</evidence>
<proteinExistence type="predicted"/>
<dbReference type="InterPro" id="IPR055706">
    <property type="entry name" value="Slg1/2_DUF7282"/>
</dbReference>
<keyword evidence="1" id="KW-0732">Signal</keyword>
<reference evidence="3" key="1">
    <citation type="submission" date="2022-08" db="EMBL/GenBank/DDBJ databases">
        <title>Genomic Encyclopedia of Type Strains, Phase V (KMG-V): Genome sequencing to study the core and pangenomes of soil and plant-associated prokaryotes.</title>
        <authorList>
            <person name="Whitman W."/>
        </authorList>
    </citation>
    <scope>NUCLEOTIDE SEQUENCE</scope>
    <source>
        <strain evidence="3">SP2017</strain>
    </source>
</reference>
<protein>
    <submittedName>
        <fullName evidence="3">Surface protein with fasciclin (FAS1) repeats</fullName>
    </submittedName>
</protein>
<dbReference type="SMART" id="SM00554">
    <property type="entry name" value="FAS1"/>
    <property type="match status" value="1"/>
</dbReference>
<feature type="chain" id="PRO_5040943724" evidence="1">
    <location>
        <begin position="21"/>
        <end position="416"/>
    </location>
</feature>
<comment type="caution">
    <text evidence="3">The sequence shown here is derived from an EMBL/GenBank/DDBJ whole genome shotgun (WGS) entry which is preliminary data.</text>
</comment>
<dbReference type="Pfam" id="PF02469">
    <property type="entry name" value="Fasciclin"/>
    <property type="match status" value="1"/>
</dbReference>
<dbReference type="PROSITE" id="PS51257">
    <property type="entry name" value="PROKAR_LIPOPROTEIN"/>
    <property type="match status" value="1"/>
</dbReference>
<dbReference type="Gene3D" id="2.30.180.10">
    <property type="entry name" value="FAS1 domain"/>
    <property type="match status" value="1"/>
</dbReference>
<dbReference type="Pfam" id="PF23951">
    <property type="entry name" value="DUF7282"/>
    <property type="match status" value="1"/>
</dbReference>
<evidence type="ECO:0000313" key="3">
    <source>
        <dbReference type="EMBL" id="MCS3951234.1"/>
    </source>
</evidence>
<dbReference type="PROSITE" id="PS50213">
    <property type="entry name" value="FAS1"/>
    <property type="match status" value="1"/>
</dbReference>
<dbReference type="PANTHER" id="PTHR10900">
    <property type="entry name" value="PERIOSTIN-RELATED"/>
    <property type="match status" value="1"/>
</dbReference>
<feature type="signal peptide" evidence="1">
    <location>
        <begin position="1"/>
        <end position="20"/>
    </location>
</feature>
<accession>A0A9X2U7G3</accession>
<name>A0A9X2U7G3_9BACT</name>
<dbReference type="SUPFAM" id="SSF82153">
    <property type="entry name" value="FAS1 domain"/>
    <property type="match status" value="1"/>
</dbReference>
<dbReference type="InterPro" id="IPR000782">
    <property type="entry name" value="FAS1_domain"/>
</dbReference>
<evidence type="ECO:0000259" key="2">
    <source>
        <dbReference type="PROSITE" id="PS50213"/>
    </source>
</evidence>
<dbReference type="InterPro" id="IPR036378">
    <property type="entry name" value="FAS1_dom_sf"/>
</dbReference>
<dbReference type="AlphaFoldDB" id="A0A9X2U7G3"/>
<evidence type="ECO:0000313" key="4">
    <source>
        <dbReference type="Proteomes" id="UP001155010"/>
    </source>
</evidence>
<dbReference type="InterPro" id="IPR050904">
    <property type="entry name" value="Adhesion/Biosynth-related"/>
</dbReference>
<dbReference type="Proteomes" id="UP001155010">
    <property type="component" value="Unassembled WGS sequence"/>
</dbReference>
<organism evidence="3 4">
    <name type="scientific">Salinibacter ruber</name>
    <dbReference type="NCBI Taxonomy" id="146919"/>
    <lineage>
        <taxon>Bacteria</taxon>
        <taxon>Pseudomonadati</taxon>
        <taxon>Rhodothermota</taxon>
        <taxon>Rhodothermia</taxon>
        <taxon>Rhodothermales</taxon>
        <taxon>Salinibacteraceae</taxon>
        <taxon>Salinibacter</taxon>
    </lineage>
</organism>
<dbReference type="EMBL" id="JANUBB010000004">
    <property type="protein sequence ID" value="MCS3951234.1"/>
    <property type="molecule type" value="Genomic_DNA"/>
</dbReference>
<dbReference type="RefSeq" id="WP_259081652.1">
    <property type="nucleotide sequence ID" value="NZ_JANTZN010000010.1"/>
</dbReference>
<sequence length="416" mass="43139">MRHRYHTLLLLCAAAALVLAGCDQSSQKASPENANRYIITQNSSASGDAATGSFSGANAVNVPDTVDYYMQGYTVNKEYTWTVNGTSPGSADFPVKASSDQTYEWDSRNGEFITVVYGPGDPIATTSGMSASTNSIKVNASNDNINAETIDVSAAVTDNLSGQIGRFGAFSTLTSLAASSGIAEVLSQEGPSFTLFAPSEAAFAALENVPTQATDDDEDATSSVRADILKYHAIQGDSLTASDLPANDVETLLGSETVSVTADMVSQANIPATNGVIHKLNGAPLLPPTASVDFTNRTLADTSVTQGDTLTVDGVYIPESGGFVVLHDQQELQNAGAVASTVGVSEYIEGPAVANGVKVALDEDLSGDVTLGAMPHDDTNDNQTYDFTGPGGPDTPYTLDGNVVIDFGDITVESTD</sequence>
<feature type="domain" description="FAS1" evidence="2">
    <location>
        <begin position="157"/>
        <end position="284"/>
    </location>
</feature>